<dbReference type="Proteomes" id="UP000325577">
    <property type="component" value="Linkage Group LG7"/>
</dbReference>
<sequence>MLGLNYSKRLSLLGSDCRTLFGWRHCSTSNICIKRAERIVNGYLCYICCSCLYDMRIGRIRQWIHHLCYKWESLKQYLFQLPMQRLQAARIHLIDARIIGIGSVFF</sequence>
<protein>
    <submittedName>
        <fullName evidence="1">Uncharacterized protein</fullName>
    </submittedName>
</protein>
<evidence type="ECO:0000313" key="1">
    <source>
        <dbReference type="EMBL" id="KAA8518125.1"/>
    </source>
</evidence>
<reference evidence="1 2" key="1">
    <citation type="submission" date="2019-09" db="EMBL/GenBank/DDBJ databases">
        <title>A chromosome-level genome assembly of the Chinese tupelo Nyssa sinensis.</title>
        <authorList>
            <person name="Yang X."/>
            <person name="Kang M."/>
            <person name="Yang Y."/>
            <person name="Xiong H."/>
            <person name="Wang M."/>
            <person name="Zhang Z."/>
            <person name="Wang Z."/>
            <person name="Wu H."/>
            <person name="Ma T."/>
            <person name="Liu J."/>
            <person name="Xi Z."/>
        </authorList>
    </citation>
    <scope>NUCLEOTIDE SEQUENCE [LARGE SCALE GENOMIC DNA]</scope>
    <source>
        <strain evidence="1">J267</strain>
        <tissue evidence="1">Leaf</tissue>
    </source>
</reference>
<gene>
    <name evidence="1" type="ORF">F0562_015599</name>
</gene>
<name>A0A5J4ZHU2_9ASTE</name>
<dbReference type="EMBL" id="CM018050">
    <property type="protein sequence ID" value="KAA8518125.1"/>
    <property type="molecule type" value="Genomic_DNA"/>
</dbReference>
<accession>A0A5J4ZHU2</accession>
<organism evidence="1 2">
    <name type="scientific">Nyssa sinensis</name>
    <dbReference type="NCBI Taxonomy" id="561372"/>
    <lineage>
        <taxon>Eukaryota</taxon>
        <taxon>Viridiplantae</taxon>
        <taxon>Streptophyta</taxon>
        <taxon>Embryophyta</taxon>
        <taxon>Tracheophyta</taxon>
        <taxon>Spermatophyta</taxon>
        <taxon>Magnoliopsida</taxon>
        <taxon>eudicotyledons</taxon>
        <taxon>Gunneridae</taxon>
        <taxon>Pentapetalae</taxon>
        <taxon>asterids</taxon>
        <taxon>Cornales</taxon>
        <taxon>Nyssaceae</taxon>
        <taxon>Nyssa</taxon>
    </lineage>
</organism>
<keyword evidence="2" id="KW-1185">Reference proteome</keyword>
<proteinExistence type="predicted"/>
<evidence type="ECO:0000313" key="2">
    <source>
        <dbReference type="Proteomes" id="UP000325577"/>
    </source>
</evidence>
<dbReference type="AlphaFoldDB" id="A0A5J4ZHU2"/>